<comment type="caution">
    <text evidence="1">The sequence shown here is derived from an EMBL/GenBank/DDBJ whole genome shotgun (WGS) entry which is preliminary data.</text>
</comment>
<dbReference type="AlphaFoldDB" id="A0AAW2VEG7"/>
<reference evidence="1" key="1">
    <citation type="submission" date="2020-06" db="EMBL/GenBank/DDBJ databases">
        <authorList>
            <person name="Li T."/>
            <person name="Hu X."/>
            <person name="Zhang T."/>
            <person name="Song X."/>
            <person name="Zhang H."/>
            <person name="Dai N."/>
            <person name="Sheng W."/>
            <person name="Hou X."/>
            <person name="Wei L."/>
        </authorList>
    </citation>
    <scope>NUCLEOTIDE SEQUENCE</scope>
    <source>
        <strain evidence="1">KEN1</strain>
        <tissue evidence="1">Leaf</tissue>
    </source>
</reference>
<dbReference type="EMBL" id="JACGWN010000010">
    <property type="protein sequence ID" value="KAL0428139.1"/>
    <property type="molecule type" value="Genomic_DNA"/>
</dbReference>
<evidence type="ECO:0000313" key="1">
    <source>
        <dbReference type="EMBL" id="KAL0428139.1"/>
    </source>
</evidence>
<reference evidence="1" key="2">
    <citation type="journal article" date="2024" name="Plant">
        <title>Genomic evolution and insights into agronomic trait innovations of Sesamum species.</title>
        <authorList>
            <person name="Miao H."/>
            <person name="Wang L."/>
            <person name="Qu L."/>
            <person name="Liu H."/>
            <person name="Sun Y."/>
            <person name="Le M."/>
            <person name="Wang Q."/>
            <person name="Wei S."/>
            <person name="Zheng Y."/>
            <person name="Lin W."/>
            <person name="Duan Y."/>
            <person name="Cao H."/>
            <person name="Xiong S."/>
            <person name="Wang X."/>
            <person name="Wei L."/>
            <person name="Li C."/>
            <person name="Ma Q."/>
            <person name="Ju M."/>
            <person name="Zhao R."/>
            <person name="Li G."/>
            <person name="Mu C."/>
            <person name="Tian Q."/>
            <person name="Mei H."/>
            <person name="Zhang T."/>
            <person name="Gao T."/>
            <person name="Zhang H."/>
        </authorList>
    </citation>
    <scope>NUCLEOTIDE SEQUENCE</scope>
    <source>
        <strain evidence="1">KEN1</strain>
    </source>
</reference>
<gene>
    <name evidence="1" type="ORF">Slati_2988700</name>
</gene>
<accession>A0AAW2VEG7</accession>
<sequence>MSGQKINYARSAFIPGKKANLIAQRIKAIIGFTMKALPITYLGAPLYKGIKRKSLYVQLIDKVRAKIAGREHCHLSYGGRIQLIKTVLASMPIYLL</sequence>
<protein>
    <submittedName>
        <fullName evidence="1">Uncharacterized protein</fullName>
    </submittedName>
</protein>
<name>A0AAW2VEG7_9LAMI</name>
<proteinExistence type="predicted"/>
<dbReference type="PANTHER" id="PTHR33116:SF78">
    <property type="entry name" value="OS12G0587133 PROTEIN"/>
    <property type="match status" value="1"/>
</dbReference>
<organism evidence="1">
    <name type="scientific">Sesamum latifolium</name>
    <dbReference type="NCBI Taxonomy" id="2727402"/>
    <lineage>
        <taxon>Eukaryota</taxon>
        <taxon>Viridiplantae</taxon>
        <taxon>Streptophyta</taxon>
        <taxon>Embryophyta</taxon>
        <taxon>Tracheophyta</taxon>
        <taxon>Spermatophyta</taxon>
        <taxon>Magnoliopsida</taxon>
        <taxon>eudicotyledons</taxon>
        <taxon>Gunneridae</taxon>
        <taxon>Pentapetalae</taxon>
        <taxon>asterids</taxon>
        <taxon>lamiids</taxon>
        <taxon>Lamiales</taxon>
        <taxon>Pedaliaceae</taxon>
        <taxon>Sesamum</taxon>
    </lineage>
</organism>
<dbReference type="PANTHER" id="PTHR33116">
    <property type="entry name" value="REVERSE TRANSCRIPTASE ZINC-BINDING DOMAIN-CONTAINING PROTEIN-RELATED-RELATED"/>
    <property type="match status" value="1"/>
</dbReference>